<dbReference type="Gene3D" id="2.10.230.10">
    <property type="entry name" value="Heat shock protein DnaJ, cysteine-rich domain"/>
    <property type="match status" value="1"/>
</dbReference>
<evidence type="ECO:0000313" key="1">
    <source>
        <dbReference type="EMBL" id="SHN80832.1"/>
    </source>
</evidence>
<protein>
    <recommendedName>
        <fullName evidence="3">Molecular chaperone DnaJ</fullName>
    </recommendedName>
</protein>
<dbReference type="InterPro" id="IPR036410">
    <property type="entry name" value="HSP_DnaJ_Cys-rich_dom_sf"/>
</dbReference>
<keyword evidence="2" id="KW-1185">Reference proteome</keyword>
<accession>A0A1M7UCQ2</accession>
<gene>
    <name evidence="1" type="ORF">SAMN05444170_4520</name>
</gene>
<evidence type="ECO:0008006" key="3">
    <source>
        <dbReference type="Google" id="ProtNLM"/>
    </source>
</evidence>
<dbReference type="AlphaFoldDB" id="A0A1M7UCQ2"/>
<dbReference type="EMBL" id="LT670849">
    <property type="protein sequence ID" value="SHN80832.1"/>
    <property type="molecule type" value="Genomic_DNA"/>
</dbReference>
<name>A0A1M7UCQ2_9BRAD</name>
<dbReference type="SUPFAM" id="SSF57938">
    <property type="entry name" value="DnaJ/Hsp40 cysteine-rich domain"/>
    <property type="match status" value="1"/>
</dbReference>
<organism evidence="1 2">
    <name type="scientific">Bradyrhizobium erythrophlei</name>
    <dbReference type="NCBI Taxonomy" id="1437360"/>
    <lineage>
        <taxon>Bacteria</taxon>
        <taxon>Pseudomonadati</taxon>
        <taxon>Pseudomonadota</taxon>
        <taxon>Alphaproteobacteria</taxon>
        <taxon>Hyphomicrobiales</taxon>
        <taxon>Nitrobacteraceae</taxon>
        <taxon>Bradyrhizobium</taxon>
    </lineage>
</organism>
<reference evidence="2" key="1">
    <citation type="submission" date="2016-11" db="EMBL/GenBank/DDBJ databases">
        <authorList>
            <person name="Varghese N."/>
            <person name="Submissions S."/>
        </authorList>
    </citation>
    <scope>NUCLEOTIDE SEQUENCE [LARGE SCALE GENOMIC DNA]</scope>
    <source>
        <strain evidence="2">GAS401</strain>
    </source>
</reference>
<proteinExistence type="predicted"/>
<evidence type="ECO:0000313" key="2">
    <source>
        <dbReference type="Proteomes" id="UP000184096"/>
    </source>
</evidence>
<sequence>MSDQTKDCKECFGTGNEPRMRAVQPGRKILFHPCPACGGTGKAPGRLIEGP</sequence>
<dbReference type="Proteomes" id="UP000184096">
    <property type="component" value="Chromosome I"/>
</dbReference>